<dbReference type="RefSeq" id="WP_099154624.1">
    <property type="nucleotide sequence ID" value="NZ_PDUD01000046.1"/>
</dbReference>
<protein>
    <recommendedName>
        <fullName evidence="2">Secretion system C-terminal sorting domain-containing protein</fullName>
    </recommendedName>
</protein>
<comment type="caution">
    <text evidence="3">The sequence shown here is derived from an EMBL/GenBank/DDBJ whole genome shotgun (WGS) entry which is preliminary data.</text>
</comment>
<dbReference type="OrthoDB" id="1488710at2"/>
<dbReference type="Pfam" id="PF13573">
    <property type="entry name" value="SprB"/>
    <property type="match status" value="1"/>
</dbReference>
<sequence>MYRLTQLLFALSILLTNVGLAQDPIVDFLSYPNTINDSNFNNYNSPEENVEFVLPTSDEGYLLVGHRFYSGEDYDGRIVKIDKNGQKVWERAFGGQYREFFYSAIELDGSYYVVGTQEWEPGRFVAVVLEYSGTGGLEGGIRYEDTDERINGASSHVFTTIEKTYGGNLLVGGILFNGDPDHEPAFNDAETTGFFMAIEPSFDSPFISGSLSLFGTAVLKVERAISDDVNHYYVFGEEYKSTDTYCLNSPKPIPSGKKLREIYQSPPSDIFVLRLNSGLNVVAPFPKLLGGTTVDNYIDAVATPDGGFGILGRTFGDCTTLVGPENIGKSSGEFQTYWLYKGDANGNTDLLELVEGYNYLDATLEPFGLINGCEYGSFILAHNSGGQVGSSVRISADGGFSFFQFGDFYSGSDIKRGSDNEIVIAGNSAENVPDESFNSDFALFRFSPEQACNNCPDPLFASDCGRTVDYYYDGPGLAYTFSVEPFPEYASDAPWNIDGNLVSAANYQSSYTFPNAGTYNVCYPYLIDEEGCYDYCCQTFCIENKPECLEGLIDDCLSSCSCVEDNFGEDLPPPFQCENFEKYDGGSLVAQTDTWALWPGTSAEPQIISGFNNNLSLHFSENDPGNVLYYLQNGKKDDLQCGRYRLSWRMKVETGATGYYSVLYSKNTGDSGGSKAYEFSFGSDNQGTINILGGELSYSFFYTSGIWMEIMHIVDLEANLIEFWINGNFIRSLTYDLSGDGPEFPATLGAVNFDTPTDGDFWIDDLCVRTRNNFSCPTGFEVCVENGEQYSSACTAANSGLYTLREFGSCASICDYGGELVHRADQNGATYQRTLNLADLAPELLYTEDIINEFYEGVFPLYTDIFIFENEAFGEISVVGNFNALGNSQQFVFRCVCDGEVCMQEYIPEEDLASLEPGLYYIVVVGTQPGDYDFQVFPTGNCAVEQLLTCSNNTVNGNFPEANADFERFSVTDTYGNCYNGNRTYELSDLEYRLELTEPSIVNFEFTAFGGAAGIFLFSNICGGDCFEYTETPLAGGTARLDSVRLGAGNYYLIIDQDTPVSSFSLSINCELDADNYGYGGFFVTDFDDGDCKLEEDSASLHRVTVAFDPQKHSLGDEFQLYPGQNLQSSNNSLNLSYNGQDKMTFWLPEDLSDLPNQCSFEAGDVIKAKLRDSNGSAPGNPVLLNLHFATPDGAEINAAEKFTQGGRSIVSSFDRVGNAISFDIPGNRIMRFANTNPQSEIFKVVASSGLTWQVINTTPWITVQNDSGGSGVHQVEVSVTGDNPSYTERSAQLIVQVADPPLQLFVDVKQAPQCTTPTVSIESSSPSVCEGEPVTLTVTAGPKGADQYQYEWKSGKTGNVIVEHPTQTTEYRVKVKETGTCFNEKTESVKVIVHPKPFFQYITVPACDASLTTYHFTFESNYEPSVSGGGTVEKIGDNTYEYRDIPAGQSVKVNLGPGTCSITEDIEAPTCLCPSVPVPTAGDDVFVCYDNTAPQTLSVEIDETLYTVNWYNEAGELLLEGNREYTTNKPDTYYAEARSLIASICASERLAVRLIKRPEISLTVVADTIACSGQTLSLAALAEGGSGNLIYEWSDNLGIGPNVNYSALTPGRQTVSVIVKDQEYGCEVMGEINIRTGTTPQLEKVTDPQCAADNQSYEITIRSDAETILFSPEMVTVNQQGENYTISGIPVDSSLLIQARNANGTVSCPAEELTVPAPDNCNCGNVNFPTAIAINQFISICEGEDMPELSVQSLGEGFTVEWYAQSNPDGSTPVLATGISIVPEAAGTYYAYVRHSDSDCLSSSPTTVELVIHQLPTVHAGEDQIICENSVYALDALAGSSGVGPLSFSWTPANILSDFNSPNPSFTVSQDQTFVLTLEDGNGCTDSDEVFIEAAPLPSVAISTVQEISCFEGTEGELMASVSDGTGPYSLIWPGQESILPAIKNLPAGEYTVIVSDVNNCRDTASVNLMTPELISLTSVKVDTVFVNEDEVVVQNGGVQIEVSGGIGPFQYEWTNNAQIIVGNESILVIDVPGEYQLRLIDANGCVFEESFTIPVETTDVTNVLDPRLFDAYIQLYPNPSSGLISIDLDLTEPTEFQITLLDGLGRMIRRIPPRVIQKETIMMDLKDLATGHYWIKFQLSEGYFLKTVIRN</sequence>
<evidence type="ECO:0000256" key="1">
    <source>
        <dbReference type="SAM" id="SignalP"/>
    </source>
</evidence>
<feature type="domain" description="Secretion system C-terminal sorting" evidence="2">
    <location>
        <begin position="2077"/>
        <end position="2150"/>
    </location>
</feature>
<keyword evidence="1" id="KW-0732">Signal</keyword>
<dbReference type="Proteomes" id="UP000223913">
    <property type="component" value="Unassembled WGS sequence"/>
</dbReference>
<name>A0A2D0N0E9_FLAN2</name>
<accession>A0A2D0N0E9</accession>
<evidence type="ECO:0000259" key="2">
    <source>
        <dbReference type="Pfam" id="PF18962"/>
    </source>
</evidence>
<proteinExistence type="predicted"/>
<dbReference type="InterPro" id="IPR013783">
    <property type="entry name" value="Ig-like_fold"/>
</dbReference>
<reference evidence="3 4" key="1">
    <citation type="submission" date="2017-10" db="EMBL/GenBank/DDBJ databases">
        <title>The draft genome sequence of Lewinella nigricans NBRC 102662.</title>
        <authorList>
            <person name="Wang K."/>
        </authorList>
    </citation>
    <scope>NUCLEOTIDE SEQUENCE [LARGE SCALE GENOMIC DNA]</scope>
    <source>
        <strain evidence="3 4">NBRC 102662</strain>
    </source>
</reference>
<gene>
    <name evidence="3" type="ORF">CRP01_34410</name>
</gene>
<dbReference type="EMBL" id="PDUD01000046">
    <property type="protein sequence ID" value="PHN02001.1"/>
    <property type="molecule type" value="Genomic_DNA"/>
</dbReference>
<dbReference type="InterPro" id="IPR026444">
    <property type="entry name" value="Secre_tail"/>
</dbReference>
<evidence type="ECO:0000313" key="3">
    <source>
        <dbReference type="EMBL" id="PHN02001.1"/>
    </source>
</evidence>
<feature type="chain" id="PRO_5012542161" description="Secretion system C-terminal sorting domain-containing protein" evidence="1">
    <location>
        <begin position="22"/>
        <end position="2153"/>
    </location>
</feature>
<evidence type="ECO:0000313" key="4">
    <source>
        <dbReference type="Proteomes" id="UP000223913"/>
    </source>
</evidence>
<feature type="signal peptide" evidence="1">
    <location>
        <begin position="1"/>
        <end position="21"/>
    </location>
</feature>
<dbReference type="InterPro" id="IPR025667">
    <property type="entry name" value="SprB_repeat"/>
</dbReference>
<dbReference type="Pfam" id="PF18962">
    <property type="entry name" value="Por_Secre_tail"/>
    <property type="match status" value="1"/>
</dbReference>
<organism evidence="3 4">
    <name type="scientific">Flavilitoribacter nigricans (strain ATCC 23147 / DSM 23189 / NBRC 102662 / NCIMB 1420 / SS-2)</name>
    <name type="common">Lewinella nigricans</name>
    <dbReference type="NCBI Taxonomy" id="1122177"/>
    <lineage>
        <taxon>Bacteria</taxon>
        <taxon>Pseudomonadati</taxon>
        <taxon>Bacteroidota</taxon>
        <taxon>Saprospiria</taxon>
        <taxon>Saprospirales</taxon>
        <taxon>Lewinellaceae</taxon>
        <taxon>Flavilitoribacter</taxon>
    </lineage>
</organism>
<keyword evidence="4" id="KW-1185">Reference proteome</keyword>
<dbReference type="Gene3D" id="2.60.40.10">
    <property type="entry name" value="Immunoglobulins"/>
    <property type="match status" value="3"/>
</dbReference>